<accession>I5B5Z8</accession>
<reference evidence="1 2" key="2">
    <citation type="submission" date="2012-02" db="EMBL/GenBank/DDBJ databases">
        <title>Improved High-Quality Draft sequence of Desulfobacter postgatei 2ac9.</title>
        <authorList>
            <consortium name="US DOE Joint Genome Institute"/>
            <person name="Lucas S."/>
            <person name="Han J."/>
            <person name="Lapidus A."/>
            <person name="Cheng J.-F."/>
            <person name="Goodwin L."/>
            <person name="Pitluck S."/>
            <person name="Peters L."/>
            <person name="Ovchinnikova G."/>
            <person name="Held B."/>
            <person name="Detter J.C."/>
            <person name="Han C."/>
            <person name="Tapia R."/>
            <person name="Land M."/>
            <person name="Hauser L."/>
            <person name="Kyrpides N."/>
            <person name="Ivanova N."/>
            <person name="Pagani I."/>
            <person name="Orellana R."/>
            <person name="Lovley D."/>
            <person name="Woyke T."/>
        </authorList>
    </citation>
    <scope>NUCLEOTIDE SEQUENCE [LARGE SCALE GENOMIC DNA]</scope>
    <source>
        <strain evidence="1 2">2ac9</strain>
    </source>
</reference>
<dbReference type="Proteomes" id="UP000005778">
    <property type="component" value="Chromosome"/>
</dbReference>
<evidence type="ECO:0000313" key="2">
    <source>
        <dbReference type="Proteomes" id="UP000005778"/>
    </source>
</evidence>
<proteinExistence type="predicted"/>
<gene>
    <name evidence="1" type="ORF">DespoDRAFT_03113</name>
</gene>
<dbReference type="AlphaFoldDB" id="I5B5Z8"/>
<dbReference type="EMBL" id="CM001488">
    <property type="protein sequence ID" value="EIM64911.1"/>
    <property type="molecule type" value="Genomic_DNA"/>
</dbReference>
<dbReference type="eggNOG" id="COG1321">
    <property type="taxonomic scope" value="Bacteria"/>
</dbReference>
<dbReference type="RefSeq" id="WP_004074561.1">
    <property type="nucleotide sequence ID" value="NZ_CM001488.1"/>
</dbReference>
<name>I5B5Z8_9BACT</name>
<evidence type="ECO:0000313" key="1">
    <source>
        <dbReference type="EMBL" id="EIM64911.1"/>
    </source>
</evidence>
<dbReference type="HOGENOM" id="CLU_083844_0_0_7"/>
<sequence>MYDNNACIKHWFRGNSIKQYNKTGYLIRTETTINNPKSLGLQKPVLYLQAYLWFGLGCNNRLLDCCADVDVTSICEGQTDIFKKPVTHHLDKTVTPPDLRKERQFELCEELLKPKYSVHGFKTADIANALPHYFRNSTQIRYELKKLIVRGVVQKKKSQSFYEVTQLGWKWLWTSITSITYFENPIISKTFQNEVLQTLAQPSLFEEGYDLIQQGLSRITQELALNL</sequence>
<protein>
    <submittedName>
        <fullName evidence="1">Uncharacterized protein</fullName>
    </submittedName>
</protein>
<dbReference type="STRING" id="879212.DespoDRAFT_03113"/>
<reference evidence="1 2" key="1">
    <citation type="submission" date="2011-09" db="EMBL/GenBank/DDBJ databases">
        <authorList>
            <consortium name="US DOE Joint Genome Institute (JGI-PGF)"/>
            <person name="Lucas S."/>
            <person name="Han J."/>
            <person name="Lapidus A."/>
            <person name="Cheng J.-F."/>
            <person name="Goodwin L."/>
            <person name="Pitluck S."/>
            <person name="Peters L."/>
            <person name="Land M.L."/>
            <person name="Hauser L."/>
            <person name="Orellana R."/>
            <person name="Lovley D."/>
            <person name="Woyke T.J."/>
        </authorList>
    </citation>
    <scope>NUCLEOTIDE SEQUENCE [LARGE SCALE GENOMIC DNA]</scope>
    <source>
        <strain evidence="1 2">2ac9</strain>
    </source>
</reference>
<keyword evidence="2" id="KW-1185">Reference proteome</keyword>
<organism evidence="1 2">
    <name type="scientific">Desulfobacter postgatei 2ac9</name>
    <dbReference type="NCBI Taxonomy" id="879212"/>
    <lineage>
        <taxon>Bacteria</taxon>
        <taxon>Pseudomonadati</taxon>
        <taxon>Thermodesulfobacteriota</taxon>
        <taxon>Desulfobacteria</taxon>
        <taxon>Desulfobacterales</taxon>
        <taxon>Desulfobacteraceae</taxon>
        <taxon>Desulfobacter</taxon>
    </lineage>
</organism>